<dbReference type="PANTHER" id="PTHR31811">
    <property type="entry name" value="TRNA A64-2'-O-RIBOSYLPHOSPHATE TRANSFERASE"/>
    <property type="match status" value="1"/>
</dbReference>
<reference evidence="3 4" key="1">
    <citation type="submission" date="2023-08" db="EMBL/GenBank/DDBJ databases">
        <title>Black Yeasts Isolated from many extreme environments.</title>
        <authorList>
            <person name="Coleine C."/>
            <person name="Stajich J.E."/>
            <person name="Selbmann L."/>
        </authorList>
    </citation>
    <scope>NUCLEOTIDE SEQUENCE [LARGE SCALE GENOMIC DNA]</scope>
    <source>
        <strain evidence="3 4">CCFEE 5910</strain>
    </source>
</reference>
<dbReference type="Pfam" id="PF04179">
    <property type="entry name" value="Init_tRNA_PT"/>
    <property type="match status" value="1"/>
</dbReference>
<keyword evidence="3" id="KW-0808">Transferase</keyword>
<comment type="caution">
    <text evidence="3">The sequence shown here is derived from an EMBL/GenBank/DDBJ whole genome shotgun (WGS) entry which is preliminary data.</text>
</comment>
<keyword evidence="4" id="KW-1185">Reference proteome</keyword>
<name>A0AAN7T6U2_9EURO</name>
<proteinExistence type="predicted"/>
<dbReference type="Pfam" id="PF17184">
    <property type="entry name" value="Rit1_C"/>
    <property type="match status" value="1"/>
</dbReference>
<evidence type="ECO:0000313" key="4">
    <source>
        <dbReference type="Proteomes" id="UP001309876"/>
    </source>
</evidence>
<dbReference type="AlphaFoldDB" id="A0AAN7T6U2"/>
<sequence length="546" mass="60720">MSINYQNSKQDDPAVKPATSTTEFIAPVNHTSTFPTTLSDLDHHLPLVSSGTNKSIYSTLSALRKSTLSIPNRLTSILQDANFVEALQHYLNDHCSSHQSKDAIWPLIPNERSGSWALDQALKLESQTSFLSQEPRNEKRVDVQPVSAYFKSTDGHVSQWSFSTRRLNLPVLQLLGHASSQGTGCVLIDTTRRGKSYPDALRRTVPIWSTVWNRVLFPEMVDSGYCDFQSFGLEGSETSQIESRIPQFAADLRALGLSLEDLRQKVKRPVRCVWVSQPGDKQHWEECFENLVQQIQSETWRSQQASGTNNINILICCSASKRVLGAEMSEDGYIQGAGDDSEGWSRGLTAKLFWDNKQVLMEAVHEGADLEQLVDDIVASSKVSQHVGHAILVAPTTNLFIATGSNEVSKQTRETFSIVIACNANVQQDDEKLLALGCKQGKLGSKVLREKLVQVKARCEQTLKKTPNAKVLVTCSTGRDLSVGVVLVLLCCFYHDQGTIDFFRFRSIDKQFIKQRLAWITSSKPDANPSRATLQAVNSFLMGRPD</sequence>
<evidence type="ECO:0000259" key="1">
    <source>
        <dbReference type="Pfam" id="PF04179"/>
    </source>
</evidence>
<organism evidence="3 4">
    <name type="scientific">Lithohypha guttulata</name>
    <dbReference type="NCBI Taxonomy" id="1690604"/>
    <lineage>
        <taxon>Eukaryota</taxon>
        <taxon>Fungi</taxon>
        <taxon>Dikarya</taxon>
        <taxon>Ascomycota</taxon>
        <taxon>Pezizomycotina</taxon>
        <taxon>Eurotiomycetes</taxon>
        <taxon>Chaetothyriomycetidae</taxon>
        <taxon>Chaetothyriales</taxon>
        <taxon>Trichomeriaceae</taxon>
        <taxon>Lithohypha</taxon>
    </lineage>
</organism>
<dbReference type="InterPro" id="IPR033421">
    <property type="entry name" value="Rit1_DUSP-like"/>
</dbReference>
<dbReference type="Proteomes" id="UP001309876">
    <property type="component" value="Unassembled WGS sequence"/>
</dbReference>
<feature type="domain" description="Rit1 N-terminal" evidence="2">
    <location>
        <begin position="63"/>
        <end position="378"/>
    </location>
</feature>
<gene>
    <name evidence="3" type="primary">RIT1</name>
    <name evidence="3" type="ORF">LTR05_000875</name>
</gene>
<dbReference type="GO" id="GO:0043399">
    <property type="term" value="F:tRNA adenosine(64)-2'-O-ribosylphosphate transferase activity"/>
    <property type="evidence" value="ECO:0007669"/>
    <property type="project" value="InterPro"/>
</dbReference>
<protein>
    <submittedName>
        <fullName evidence="3">tRNA A64-2'-O-ribosylphosphate transferase</fullName>
    </submittedName>
</protein>
<dbReference type="PANTHER" id="PTHR31811:SF0">
    <property type="entry name" value="TRNA A64-2'-O-RIBOSYLPHOSPHATE TRANSFERASE"/>
    <property type="match status" value="1"/>
</dbReference>
<dbReference type="GO" id="GO:0019988">
    <property type="term" value="P:charged-tRNA amino acid modification"/>
    <property type="evidence" value="ECO:0007669"/>
    <property type="project" value="InterPro"/>
</dbReference>
<evidence type="ECO:0000259" key="2">
    <source>
        <dbReference type="Pfam" id="PF17184"/>
    </source>
</evidence>
<accession>A0AAN7T6U2</accession>
<dbReference type="InterPro" id="IPR007306">
    <property type="entry name" value="Rit1"/>
</dbReference>
<feature type="domain" description="Rit1 DUSP-like" evidence="1">
    <location>
        <begin position="433"/>
        <end position="541"/>
    </location>
</feature>
<dbReference type="GO" id="GO:0005737">
    <property type="term" value="C:cytoplasm"/>
    <property type="evidence" value="ECO:0007669"/>
    <property type="project" value="TreeGrafter"/>
</dbReference>
<dbReference type="PIRSF" id="PIRSF007747">
    <property type="entry name" value="Ribosyl_Ptfrase"/>
    <property type="match status" value="1"/>
</dbReference>
<dbReference type="InterPro" id="IPR033449">
    <property type="entry name" value="Rit1_N"/>
</dbReference>
<dbReference type="EMBL" id="JAVRRJ010000001">
    <property type="protein sequence ID" value="KAK5090700.1"/>
    <property type="molecule type" value="Genomic_DNA"/>
</dbReference>
<evidence type="ECO:0000313" key="3">
    <source>
        <dbReference type="EMBL" id="KAK5090700.1"/>
    </source>
</evidence>